<evidence type="ECO:0000313" key="3">
    <source>
        <dbReference type="Proteomes" id="UP000276215"/>
    </source>
</evidence>
<keyword evidence="1" id="KW-0175">Coiled coil</keyword>
<protein>
    <submittedName>
        <fullName evidence="2">Uncharacterized protein</fullName>
    </submittedName>
</protein>
<gene>
    <name evidence="2" type="ORF">L873DRAFT_914291</name>
</gene>
<proteinExistence type="predicted"/>
<dbReference type="EMBL" id="ML120729">
    <property type="protein sequence ID" value="RPA88647.1"/>
    <property type="molecule type" value="Genomic_DNA"/>
</dbReference>
<name>A0A3N4ITG4_9PEZI</name>
<dbReference type="Proteomes" id="UP000276215">
    <property type="component" value="Unassembled WGS sequence"/>
</dbReference>
<accession>A0A3N4ITG4</accession>
<organism evidence="2 3">
    <name type="scientific">Choiromyces venosus 120613-1</name>
    <dbReference type="NCBI Taxonomy" id="1336337"/>
    <lineage>
        <taxon>Eukaryota</taxon>
        <taxon>Fungi</taxon>
        <taxon>Dikarya</taxon>
        <taxon>Ascomycota</taxon>
        <taxon>Pezizomycotina</taxon>
        <taxon>Pezizomycetes</taxon>
        <taxon>Pezizales</taxon>
        <taxon>Tuberaceae</taxon>
        <taxon>Choiromyces</taxon>
    </lineage>
</organism>
<sequence>MNSLLKAVSVISTVEEAKQWSIPNIWEAPSCTSIRSIQIKNLVIGFIYYETNILLSPHIKHLEQQPDTFTWIISSDIPWWFIESWNKLAKLPTASSRTVKTFSNYTLNDNRILLWAITNGWLKAIRRQATRSTSFEFNNQKQSTKKLLKQNVQEIEHKAEKEQGIEIMDQEEDGPDYWSSFLYDIRSTTEANISTSIKQKLPAPFMGTQVDDSIMGPFLSDNSMSPYKKAILEKSFIQV</sequence>
<evidence type="ECO:0000256" key="1">
    <source>
        <dbReference type="SAM" id="Coils"/>
    </source>
</evidence>
<feature type="coiled-coil region" evidence="1">
    <location>
        <begin position="138"/>
        <end position="165"/>
    </location>
</feature>
<dbReference type="OrthoDB" id="5495660at2759"/>
<evidence type="ECO:0000313" key="2">
    <source>
        <dbReference type="EMBL" id="RPA88647.1"/>
    </source>
</evidence>
<keyword evidence="3" id="KW-1185">Reference proteome</keyword>
<dbReference type="AlphaFoldDB" id="A0A3N4ITG4"/>
<reference evidence="2 3" key="1">
    <citation type="journal article" date="2018" name="Nat. Ecol. Evol.">
        <title>Pezizomycetes genomes reveal the molecular basis of ectomycorrhizal truffle lifestyle.</title>
        <authorList>
            <person name="Murat C."/>
            <person name="Payen T."/>
            <person name="Noel B."/>
            <person name="Kuo A."/>
            <person name="Morin E."/>
            <person name="Chen J."/>
            <person name="Kohler A."/>
            <person name="Krizsan K."/>
            <person name="Balestrini R."/>
            <person name="Da Silva C."/>
            <person name="Montanini B."/>
            <person name="Hainaut M."/>
            <person name="Levati E."/>
            <person name="Barry K.W."/>
            <person name="Belfiori B."/>
            <person name="Cichocki N."/>
            <person name="Clum A."/>
            <person name="Dockter R.B."/>
            <person name="Fauchery L."/>
            <person name="Guy J."/>
            <person name="Iotti M."/>
            <person name="Le Tacon F."/>
            <person name="Lindquist E.A."/>
            <person name="Lipzen A."/>
            <person name="Malagnac F."/>
            <person name="Mello A."/>
            <person name="Molinier V."/>
            <person name="Miyauchi S."/>
            <person name="Poulain J."/>
            <person name="Riccioni C."/>
            <person name="Rubini A."/>
            <person name="Sitrit Y."/>
            <person name="Splivallo R."/>
            <person name="Traeger S."/>
            <person name="Wang M."/>
            <person name="Zifcakova L."/>
            <person name="Wipf D."/>
            <person name="Zambonelli A."/>
            <person name="Paolocci F."/>
            <person name="Nowrousian M."/>
            <person name="Ottonello S."/>
            <person name="Baldrian P."/>
            <person name="Spatafora J.W."/>
            <person name="Henrissat B."/>
            <person name="Nagy L.G."/>
            <person name="Aury J.M."/>
            <person name="Wincker P."/>
            <person name="Grigoriev I.V."/>
            <person name="Bonfante P."/>
            <person name="Martin F.M."/>
        </authorList>
    </citation>
    <scope>NUCLEOTIDE SEQUENCE [LARGE SCALE GENOMIC DNA]</scope>
    <source>
        <strain evidence="2 3">120613-1</strain>
    </source>
</reference>